<keyword evidence="3" id="KW-1185">Reference proteome</keyword>
<dbReference type="Proteomes" id="UP000235672">
    <property type="component" value="Unassembled WGS sequence"/>
</dbReference>
<feature type="region of interest" description="Disordered" evidence="1">
    <location>
        <begin position="1"/>
        <end position="78"/>
    </location>
</feature>
<accession>A0A2J6Q5Q2</accession>
<organism evidence="2 3">
    <name type="scientific">Hyaloscypha hepaticicola</name>
    <dbReference type="NCBI Taxonomy" id="2082293"/>
    <lineage>
        <taxon>Eukaryota</taxon>
        <taxon>Fungi</taxon>
        <taxon>Dikarya</taxon>
        <taxon>Ascomycota</taxon>
        <taxon>Pezizomycotina</taxon>
        <taxon>Leotiomycetes</taxon>
        <taxon>Helotiales</taxon>
        <taxon>Hyaloscyphaceae</taxon>
        <taxon>Hyaloscypha</taxon>
    </lineage>
</organism>
<evidence type="ECO:0000256" key="1">
    <source>
        <dbReference type="SAM" id="MobiDB-lite"/>
    </source>
</evidence>
<proteinExistence type="predicted"/>
<gene>
    <name evidence="2" type="ORF">NA56DRAFT_703240</name>
</gene>
<name>A0A2J6Q5Q2_9HELO</name>
<evidence type="ECO:0000313" key="2">
    <source>
        <dbReference type="EMBL" id="PMD21602.1"/>
    </source>
</evidence>
<reference evidence="2 3" key="1">
    <citation type="submission" date="2016-05" db="EMBL/GenBank/DDBJ databases">
        <title>A degradative enzymes factory behind the ericoid mycorrhizal symbiosis.</title>
        <authorList>
            <consortium name="DOE Joint Genome Institute"/>
            <person name="Martino E."/>
            <person name="Morin E."/>
            <person name="Grelet G."/>
            <person name="Kuo A."/>
            <person name="Kohler A."/>
            <person name="Daghino S."/>
            <person name="Barry K."/>
            <person name="Choi C."/>
            <person name="Cichocki N."/>
            <person name="Clum A."/>
            <person name="Copeland A."/>
            <person name="Hainaut M."/>
            <person name="Haridas S."/>
            <person name="Labutti K."/>
            <person name="Lindquist E."/>
            <person name="Lipzen A."/>
            <person name="Khouja H.-R."/>
            <person name="Murat C."/>
            <person name="Ohm R."/>
            <person name="Olson A."/>
            <person name="Spatafora J."/>
            <person name="Veneault-Fourrey C."/>
            <person name="Henrissat B."/>
            <person name="Grigoriev I."/>
            <person name="Martin F."/>
            <person name="Perotto S."/>
        </authorList>
    </citation>
    <scope>NUCLEOTIDE SEQUENCE [LARGE SCALE GENOMIC DNA]</scope>
    <source>
        <strain evidence="2 3">UAMH 7357</strain>
    </source>
</reference>
<evidence type="ECO:0000313" key="3">
    <source>
        <dbReference type="Proteomes" id="UP000235672"/>
    </source>
</evidence>
<feature type="compositionally biased region" description="Polar residues" evidence="1">
    <location>
        <begin position="1"/>
        <end position="37"/>
    </location>
</feature>
<dbReference type="AlphaFoldDB" id="A0A2J6Q5Q2"/>
<protein>
    <submittedName>
        <fullName evidence="2">Uncharacterized protein</fullName>
    </submittedName>
</protein>
<dbReference type="EMBL" id="KZ613480">
    <property type="protein sequence ID" value="PMD21602.1"/>
    <property type="molecule type" value="Genomic_DNA"/>
</dbReference>
<dbReference type="OrthoDB" id="5218421at2759"/>
<sequence>MSTSSTTYPHLSSQQTYSHDLSQSEDGQFSLSAYTRTMHQHTKKQMEAASRSARRRTANQDGTNAHGRLDNEGSVGSMDSARTSVLLGLELSGIETVRV</sequence>